<dbReference type="InterPro" id="IPR051538">
    <property type="entry name" value="Acyl-CoA_Synth/Transferase"/>
</dbReference>
<accession>A0ABU1DK23</accession>
<protein>
    <submittedName>
        <fullName evidence="6">Bifunctional acetate--CoA ligase family protein/GNAT family N-acetyltransferase</fullName>
    </submittedName>
</protein>
<dbReference type="PANTHER" id="PTHR43334">
    <property type="entry name" value="ACETATE--COA LIGASE [ADP-FORMING]"/>
    <property type="match status" value="1"/>
</dbReference>
<evidence type="ECO:0000256" key="4">
    <source>
        <dbReference type="ARBA" id="ARBA00022840"/>
    </source>
</evidence>
<keyword evidence="1" id="KW-0816">Tricarboxylic acid cycle</keyword>
<dbReference type="Gene3D" id="3.30.1490.20">
    <property type="entry name" value="ATP-grasp fold, A domain"/>
    <property type="match status" value="1"/>
</dbReference>
<dbReference type="SMART" id="SM00881">
    <property type="entry name" value="CoA_binding"/>
    <property type="match status" value="1"/>
</dbReference>
<dbReference type="Pfam" id="PF13549">
    <property type="entry name" value="ATP-grasp_5"/>
    <property type="match status" value="1"/>
</dbReference>
<gene>
    <name evidence="6" type="ORF">IHQ68_17800</name>
</gene>
<dbReference type="Proteomes" id="UP001181622">
    <property type="component" value="Unassembled WGS sequence"/>
</dbReference>
<dbReference type="InterPro" id="IPR016102">
    <property type="entry name" value="Succinyl-CoA_synth-like"/>
</dbReference>
<dbReference type="PROSITE" id="PS51186">
    <property type="entry name" value="GNAT"/>
    <property type="match status" value="1"/>
</dbReference>
<evidence type="ECO:0000313" key="6">
    <source>
        <dbReference type="EMBL" id="MDR4308477.1"/>
    </source>
</evidence>
<dbReference type="EMBL" id="JADBEO010000053">
    <property type="protein sequence ID" value="MDR4308477.1"/>
    <property type="molecule type" value="Genomic_DNA"/>
</dbReference>
<organism evidence="6 7">
    <name type="scientific">Chelatococcus sambhunathii</name>
    <dbReference type="NCBI Taxonomy" id="363953"/>
    <lineage>
        <taxon>Bacteria</taxon>
        <taxon>Pseudomonadati</taxon>
        <taxon>Pseudomonadota</taxon>
        <taxon>Alphaproteobacteria</taxon>
        <taxon>Hyphomicrobiales</taxon>
        <taxon>Chelatococcaceae</taxon>
        <taxon>Chelatococcus</taxon>
    </lineage>
</organism>
<dbReference type="CDD" id="cd04301">
    <property type="entry name" value="NAT_SF"/>
    <property type="match status" value="1"/>
</dbReference>
<dbReference type="PANTHER" id="PTHR43334:SF1">
    <property type="entry name" value="3-HYDROXYPROPIONATE--COA LIGASE [ADP-FORMING]"/>
    <property type="match status" value="1"/>
</dbReference>
<evidence type="ECO:0000256" key="2">
    <source>
        <dbReference type="ARBA" id="ARBA00022598"/>
    </source>
</evidence>
<dbReference type="InterPro" id="IPR003781">
    <property type="entry name" value="CoA-bd"/>
</dbReference>
<dbReference type="SUPFAM" id="SSF56059">
    <property type="entry name" value="Glutathione synthetase ATP-binding domain-like"/>
    <property type="match status" value="1"/>
</dbReference>
<comment type="caution">
    <text evidence="6">The sequence shown here is derived from an EMBL/GenBank/DDBJ whole genome shotgun (WGS) entry which is preliminary data.</text>
</comment>
<dbReference type="Pfam" id="PF00583">
    <property type="entry name" value="Acetyltransf_1"/>
    <property type="match status" value="1"/>
</dbReference>
<evidence type="ECO:0000256" key="3">
    <source>
        <dbReference type="ARBA" id="ARBA00022741"/>
    </source>
</evidence>
<keyword evidence="2 6" id="KW-0436">Ligase</keyword>
<reference evidence="6" key="1">
    <citation type="submission" date="2020-10" db="EMBL/GenBank/DDBJ databases">
        <authorList>
            <person name="Abbas A."/>
            <person name="Razzaq R."/>
            <person name="Waqas M."/>
            <person name="Abbas N."/>
            <person name="Nielsen T.K."/>
            <person name="Hansen L.H."/>
            <person name="Hussain S."/>
            <person name="Shahid M."/>
        </authorList>
    </citation>
    <scope>NUCLEOTIDE SEQUENCE</scope>
    <source>
        <strain evidence="6">S14</strain>
    </source>
</reference>
<keyword evidence="3" id="KW-0547">Nucleotide-binding</keyword>
<sequence>MTLRNLDAVFAPRSVTLVGGSPRPGSVGRAILANLRAGAFQGPITLVNPDHAAIDGLSAAASFSALGPRPDLVVVTAPAPHVPRIVHEAGEAGARAVAVITLAPRAGAAEFRKAVLAAARPRGVRVVGPGCLGVQSPHMRLNASAAEAASPGDLALISQSGGVMSSTVAWANARSIGFSGLVSLGDTADVDVDDLLDHFALDRRTHAILLYLDDVGNAARFMSAARAAARIKPVVVVKAPQRSEELGAGGTLTRALIDRETVCDAAFRRAGLLRVAHLSELFAAAETLAHAPPLAGKRVAIASNSGALGVLAHARLKALGGLPAVLSDEAKSALAKILPSEGFATNPIDLCGDAGGDRYGAALDAALDDGAVDAAIAIHAPSRISHGGDCAAAVAASATRARSRRFPPKPVFAAFLGAETAPRRTLEAAHVPMFRTPEAAVQGLMHLVDHVEAQSALLATPPSAPEDFAPDLPRARAAVAATLAAGREWMSPTDVAEALLAYGVPTLPQAVVRTPEEAAEVAEALSGPRGAVLKIVSADIPRRALVGGVRLALEGPDAVLEAARGMLGRVAERMPQARVDGFLVQPHIRPDDGQEVYLGVADDPSFGPVIAFGAGGGAAALRRDVAAALPPLHMGLARELMDRTVAGRLLGGHDDRPPADRDVVAQILVRIAQLAVDLPELREVEINPLVATPRGAVAFDARIRIAAAPAARGGANPRLAIRPYPKAYERELALKDGATVSLRPVRPEDEPAVAAFFRDVAPDDLRQRFFTPVVEVPRVFIARLTQIDYARAFVLLALSGERVIGLVQLHTDPDVETGEYAILLADGEKGRGLGRALMLSMIDVARAEGLSAVTGEVLTENSAMLALCRSLGFEVRADPDDLSVRRVSLDLRDRGARIATS</sequence>
<dbReference type="Pfam" id="PF13607">
    <property type="entry name" value="Succ_CoA_lig"/>
    <property type="match status" value="1"/>
</dbReference>
<dbReference type="Gene3D" id="3.40.630.30">
    <property type="match status" value="1"/>
</dbReference>
<keyword evidence="7" id="KW-1185">Reference proteome</keyword>
<proteinExistence type="predicted"/>
<dbReference type="GO" id="GO:0016874">
    <property type="term" value="F:ligase activity"/>
    <property type="evidence" value="ECO:0007669"/>
    <property type="project" value="UniProtKB-KW"/>
</dbReference>
<dbReference type="InterPro" id="IPR032875">
    <property type="entry name" value="Succ_CoA_lig_flav_dom"/>
</dbReference>
<name>A0ABU1DK23_9HYPH</name>
<dbReference type="Gene3D" id="3.40.50.720">
    <property type="entry name" value="NAD(P)-binding Rossmann-like Domain"/>
    <property type="match status" value="1"/>
</dbReference>
<keyword evidence="4" id="KW-0067">ATP-binding</keyword>
<dbReference type="InterPro" id="IPR036291">
    <property type="entry name" value="NAD(P)-bd_dom_sf"/>
</dbReference>
<dbReference type="Gene3D" id="3.30.470.20">
    <property type="entry name" value="ATP-grasp fold, B domain"/>
    <property type="match status" value="1"/>
</dbReference>
<dbReference type="Pfam" id="PF13380">
    <property type="entry name" value="CoA_binding_2"/>
    <property type="match status" value="1"/>
</dbReference>
<feature type="domain" description="N-acetyltransferase" evidence="5">
    <location>
        <begin position="740"/>
        <end position="894"/>
    </location>
</feature>
<dbReference type="InterPro" id="IPR016181">
    <property type="entry name" value="Acyl_CoA_acyltransferase"/>
</dbReference>
<evidence type="ECO:0000256" key="1">
    <source>
        <dbReference type="ARBA" id="ARBA00022532"/>
    </source>
</evidence>
<dbReference type="InterPro" id="IPR013815">
    <property type="entry name" value="ATP_grasp_subdomain_1"/>
</dbReference>
<dbReference type="SUPFAM" id="SSF52210">
    <property type="entry name" value="Succinyl-CoA synthetase domains"/>
    <property type="match status" value="2"/>
</dbReference>
<dbReference type="InterPro" id="IPR000182">
    <property type="entry name" value="GNAT_dom"/>
</dbReference>
<dbReference type="Gene3D" id="3.40.50.261">
    <property type="entry name" value="Succinyl-CoA synthetase domains"/>
    <property type="match status" value="2"/>
</dbReference>
<dbReference type="SUPFAM" id="SSF51735">
    <property type="entry name" value="NAD(P)-binding Rossmann-fold domains"/>
    <property type="match status" value="1"/>
</dbReference>
<evidence type="ECO:0000259" key="5">
    <source>
        <dbReference type="PROSITE" id="PS51186"/>
    </source>
</evidence>
<dbReference type="RefSeq" id="WP_309394268.1">
    <property type="nucleotide sequence ID" value="NZ_JADBEO010000053.1"/>
</dbReference>
<dbReference type="SUPFAM" id="SSF55729">
    <property type="entry name" value="Acyl-CoA N-acyltransferases (Nat)"/>
    <property type="match status" value="1"/>
</dbReference>
<evidence type="ECO:0000313" key="7">
    <source>
        <dbReference type="Proteomes" id="UP001181622"/>
    </source>
</evidence>